<dbReference type="OrthoDB" id="8163513at2"/>
<proteinExistence type="predicted"/>
<dbReference type="Gene3D" id="3.40.50.150">
    <property type="entry name" value="Vaccinia Virus protein VP39"/>
    <property type="match status" value="1"/>
</dbReference>
<sequence length="214" mass="23000">MSPAAPTDWQAWHEPYADPTSPLSRRLAVVQRHVGTWLEARGGAPARVLSLCAGDGRDLLGVLRDRGDHDDVDATLVELDAGLVTTARATAATLATARVRVLEGDAALVDLWAEYVPADLVLLCGVLGNISDADVERTLATLPELCAVGATVVWTRSRRHPDLTPAIRKSLSGNGFAEVAFEAPDDVLFSVGVHRYAGTPRPVRRGRRLFTFTT</sequence>
<keyword evidence="2" id="KW-1185">Reference proteome</keyword>
<protein>
    <recommendedName>
        <fullName evidence="3">Methyltransferase</fullName>
    </recommendedName>
</protein>
<reference evidence="1 2" key="1">
    <citation type="submission" date="2019-06" db="EMBL/GenBank/DDBJ databases">
        <title>Sequencing the genomes of 1000 actinobacteria strains.</title>
        <authorList>
            <person name="Klenk H.-P."/>
        </authorList>
    </citation>
    <scope>NUCLEOTIDE SEQUENCE [LARGE SCALE GENOMIC DNA]</scope>
    <source>
        <strain evidence="1 2">DSM 18082</strain>
    </source>
</reference>
<dbReference type="EMBL" id="VFOQ01000001">
    <property type="protein sequence ID" value="TQL58825.1"/>
    <property type="molecule type" value="Genomic_DNA"/>
</dbReference>
<evidence type="ECO:0000313" key="2">
    <source>
        <dbReference type="Proteomes" id="UP000319514"/>
    </source>
</evidence>
<gene>
    <name evidence="1" type="ORF">FB474_0164</name>
</gene>
<dbReference type="AlphaFoldDB" id="A0A542ZER3"/>
<name>A0A542ZER3_9MICO</name>
<evidence type="ECO:0000313" key="1">
    <source>
        <dbReference type="EMBL" id="TQL58825.1"/>
    </source>
</evidence>
<comment type="caution">
    <text evidence="1">The sequence shown here is derived from an EMBL/GenBank/DDBJ whole genome shotgun (WGS) entry which is preliminary data.</text>
</comment>
<dbReference type="RefSeq" id="WP_141786916.1">
    <property type="nucleotide sequence ID" value="NZ_BAAAKX010000003.1"/>
</dbReference>
<dbReference type="SUPFAM" id="SSF53335">
    <property type="entry name" value="S-adenosyl-L-methionine-dependent methyltransferases"/>
    <property type="match status" value="1"/>
</dbReference>
<dbReference type="InterPro" id="IPR029063">
    <property type="entry name" value="SAM-dependent_MTases_sf"/>
</dbReference>
<evidence type="ECO:0008006" key="3">
    <source>
        <dbReference type="Google" id="ProtNLM"/>
    </source>
</evidence>
<accession>A0A542ZER3</accession>
<dbReference type="Proteomes" id="UP000319514">
    <property type="component" value="Unassembled WGS sequence"/>
</dbReference>
<organism evidence="1 2">
    <name type="scientific">Oryzihumus leptocrescens</name>
    <dbReference type="NCBI Taxonomy" id="297536"/>
    <lineage>
        <taxon>Bacteria</taxon>
        <taxon>Bacillati</taxon>
        <taxon>Actinomycetota</taxon>
        <taxon>Actinomycetes</taxon>
        <taxon>Micrococcales</taxon>
        <taxon>Intrasporangiaceae</taxon>
        <taxon>Oryzihumus</taxon>
    </lineage>
</organism>